<dbReference type="RefSeq" id="WP_118941663.1">
    <property type="nucleotide sequence ID" value="NZ_CP032125.1"/>
</dbReference>
<evidence type="ECO:0000256" key="2">
    <source>
        <dbReference type="SAM" id="SignalP"/>
    </source>
</evidence>
<dbReference type="AlphaFoldDB" id="A0A347UDS7"/>
<dbReference type="PROSITE" id="PS51257">
    <property type="entry name" value="PROKAR_LIPOPROTEIN"/>
    <property type="match status" value="1"/>
</dbReference>
<feature type="signal peptide" evidence="2">
    <location>
        <begin position="1"/>
        <end position="17"/>
    </location>
</feature>
<dbReference type="KEGG" id="pamo:BAR1_03105"/>
<dbReference type="OrthoDB" id="7875456at2"/>
<evidence type="ECO:0000256" key="1">
    <source>
        <dbReference type="SAM" id="Coils"/>
    </source>
</evidence>
<reference evidence="3 4" key="1">
    <citation type="submission" date="2018-09" db="EMBL/GenBank/DDBJ databases">
        <title>Profundibacter amoris BAR1 gen. nov., sp. nov., a new member of the Roseobacter clade isolated at Lokis Castle Vent Field on the Arctic Mid-Oceanic Ridge.</title>
        <authorList>
            <person name="Le Moine Bauer S."/>
            <person name="Sjoeberg A.G."/>
            <person name="L'Haridon S."/>
            <person name="Stokke R."/>
            <person name="Roalkvam I."/>
            <person name="Steen I.H."/>
            <person name="Dahle H."/>
        </authorList>
    </citation>
    <scope>NUCLEOTIDE SEQUENCE [LARGE SCALE GENOMIC DNA]</scope>
    <source>
        <strain evidence="3 4">BAR1</strain>
    </source>
</reference>
<evidence type="ECO:0000313" key="4">
    <source>
        <dbReference type="Proteomes" id="UP000261704"/>
    </source>
</evidence>
<keyword evidence="2" id="KW-0732">Signal</keyword>
<evidence type="ECO:0008006" key="5">
    <source>
        <dbReference type="Google" id="ProtNLM"/>
    </source>
</evidence>
<gene>
    <name evidence="3" type="ORF">BAR1_03105</name>
</gene>
<sequence>MLKHLALPALAILAACATPQEQCINTASNQVRTMQALISTTQGNIDRGYAIHRSQEPYEVIDVCYDADDNPYNCFHTEYRTKETPVTIDVAEERRKLAQLKRRLPAERRKMDAAITNCRIQFPE</sequence>
<accession>A0A347UDS7</accession>
<keyword evidence="4" id="KW-1185">Reference proteome</keyword>
<dbReference type="EMBL" id="CP032125">
    <property type="protein sequence ID" value="AXX97005.1"/>
    <property type="molecule type" value="Genomic_DNA"/>
</dbReference>
<keyword evidence="1" id="KW-0175">Coiled coil</keyword>
<feature type="coiled-coil region" evidence="1">
    <location>
        <begin position="90"/>
        <end position="117"/>
    </location>
</feature>
<proteinExistence type="predicted"/>
<evidence type="ECO:0000313" key="3">
    <source>
        <dbReference type="EMBL" id="AXX97005.1"/>
    </source>
</evidence>
<organism evidence="3 4">
    <name type="scientific">Profundibacter amoris</name>
    <dbReference type="NCBI Taxonomy" id="2171755"/>
    <lineage>
        <taxon>Bacteria</taxon>
        <taxon>Pseudomonadati</taxon>
        <taxon>Pseudomonadota</taxon>
        <taxon>Alphaproteobacteria</taxon>
        <taxon>Rhodobacterales</taxon>
        <taxon>Paracoccaceae</taxon>
        <taxon>Profundibacter</taxon>
    </lineage>
</organism>
<protein>
    <recommendedName>
        <fullName evidence="5">Excinuclease ABC subunit B</fullName>
    </recommendedName>
</protein>
<feature type="chain" id="PRO_5016840367" description="Excinuclease ABC subunit B" evidence="2">
    <location>
        <begin position="18"/>
        <end position="124"/>
    </location>
</feature>
<name>A0A347UDS7_9RHOB</name>
<dbReference type="Proteomes" id="UP000261704">
    <property type="component" value="Chromosome"/>
</dbReference>